<dbReference type="PROSITE" id="PS50038">
    <property type="entry name" value="FZ"/>
    <property type="match status" value="1"/>
</dbReference>
<dbReference type="InterPro" id="IPR015526">
    <property type="entry name" value="Frizzled/SFRP"/>
</dbReference>
<dbReference type="STRING" id="299467.A0A443Q8P2"/>
<dbReference type="PANTHER" id="PTHR11309:SF47">
    <property type="entry name" value="FRIZZLED"/>
    <property type="match status" value="1"/>
</dbReference>
<dbReference type="GO" id="GO:0035567">
    <property type="term" value="P:non-canonical Wnt signaling pathway"/>
    <property type="evidence" value="ECO:0007669"/>
    <property type="project" value="TreeGrafter"/>
</dbReference>
<accession>A0A443Q8P2</accession>
<dbReference type="PANTHER" id="PTHR11309">
    <property type="entry name" value="FRIZZLED"/>
    <property type="match status" value="1"/>
</dbReference>
<comment type="caution">
    <text evidence="3">Lacks conserved residue(s) required for the propagation of feature annotation.</text>
</comment>
<name>A0A443Q8P2_9ACAR</name>
<feature type="disulfide bond" evidence="3">
    <location>
        <begin position="16"/>
        <end position="40"/>
    </location>
</feature>
<dbReference type="InterPro" id="IPR020067">
    <property type="entry name" value="Frizzled_dom"/>
</dbReference>
<feature type="non-terminal residue" evidence="5">
    <location>
        <position position="117"/>
    </location>
</feature>
<dbReference type="InterPro" id="IPR036790">
    <property type="entry name" value="Frizzled_dom_sf"/>
</dbReference>
<reference evidence="5 6" key="1">
    <citation type="journal article" date="2018" name="Gigascience">
        <title>Genomes of trombidid mites reveal novel predicted allergens and laterally-transferred genes associated with secondary metabolism.</title>
        <authorList>
            <person name="Dong X."/>
            <person name="Chaisiri K."/>
            <person name="Xia D."/>
            <person name="Armstrong S.D."/>
            <person name="Fang Y."/>
            <person name="Donnelly M.J."/>
            <person name="Kadowaki T."/>
            <person name="McGarry J.W."/>
            <person name="Darby A.C."/>
            <person name="Makepeace B.L."/>
        </authorList>
    </citation>
    <scope>NUCLEOTIDE SEQUENCE [LARGE SCALE GENOMIC DNA]</scope>
    <source>
        <strain evidence="5">UoL-UT</strain>
    </source>
</reference>
<evidence type="ECO:0000313" key="6">
    <source>
        <dbReference type="Proteomes" id="UP000288716"/>
    </source>
</evidence>
<dbReference type="EMBL" id="NCKV01064028">
    <property type="protein sequence ID" value="RWR99382.1"/>
    <property type="molecule type" value="Genomic_DNA"/>
</dbReference>
<evidence type="ECO:0000256" key="1">
    <source>
        <dbReference type="ARBA" id="ARBA00022473"/>
    </source>
</evidence>
<dbReference type="AlphaFoldDB" id="A0A443Q8P2"/>
<dbReference type="GO" id="GO:0017147">
    <property type="term" value="F:Wnt-protein binding"/>
    <property type="evidence" value="ECO:0007669"/>
    <property type="project" value="TreeGrafter"/>
</dbReference>
<dbReference type="VEuPathDB" id="VectorBase:LDEU014590"/>
<comment type="caution">
    <text evidence="5">The sequence shown here is derived from an EMBL/GenBank/DDBJ whole genome shotgun (WGS) entry which is preliminary data.</text>
</comment>
<evidence type="ECO:0000259" key="4">
    <source>
        <dbReference type="PROSITE" id="PS50038"/>
    </source>
</evidence>
<dbReference type="Pfam" id="PF01392">
    <property type="entry name" value="Fz"/>
    <property type="match status" value="1"/>
</dbReference>
<dbReference type="SUPFAM" id="SSF63501">
    <property type="entry name" value="Frizzled cysteine-rich domain"/>
    <property type="match status" value="2"/>
</dbReference>
<organism evidence="5 6">
    <name type="scientific">Leptotrombidium deliense</name>
    <dbReference type="NCBI Taxonomy" id="299467"/>
    <lineage>
        <taxon>Eukaryota</taxon>
        <taxon>Metazoa</taxon>
        <taxon>Ecdysozoa</taxon>
        <taxon>Arthropoda</taxon>
        <taxon>Chelicerata</taxon>
        <taxon>Arachnida</taxon>
        <taxon>Acari</taxon>
        <taxon>Acariformes</taxon>
        <taxon>Trombidiformes</taxon>
        <taxon>Prostigmata</taxon>
        <taxon>Anystina</taxon>
        <taxon>Parasitengona</taxon>
        <taxon>Trombiculoidea</taxon>
        <taxon>Trombiculidae</taxon>
        <taxon>Leptotrombidium</taxon>
    </lineage>
</organism>
<dbReference type="Proteomes" id="UP000288716">
    <property type="component" value="Unassembled WGS sequence"/>
</dbReference>
<feature type="domain" description="FZ" evidence="4">
    <location>
        <begin position="1"/>
        <end position="55"/>
    </location>
</feature>
<dbReference type="OrthoDB" id="10053709at2759"/>
<evidence type="ECO:0000256" key="3">
    <source>
        <dbReference type="PROSITE-ProRule" id="PRU00090"/>
    </source>
</evidence>
<dbReference type="GO" id="GO:0005886">
    <property type="term" value="C:plasma membrane"/>
    <property type="evidence" value="ECO:0007669"/>
    <property type="project" value="TreeGrafter"/>
</dbReference>
<protein>
    <recommendedName>
        <fullName evidence="4">FZ domain-containing protein</fullName>
    </recommendedName>
</protein>
<keyword evidence="1" id="KW-0217">Developmental protein</keyword>
<keyword evidence="2 3" id="KW-1015">Disulfide bond</keyword>
<gene>
    <name evidence="5" type="ORF">B4U80_05175</name>
</gene>
<keyword evidence="6" id="KW-1185">Reference proteome</keyword>
<evidence type="ECO:0000256" key="2">
    <source>
        <dbReference type="ARBA" id="ARBA00023157"/>
    </source>
</evidence>
<evidence type="ECO:0000313" key="5">
    <source>
        <dbReference type="EMBL" id="RWR99382.1"/>
    </source>
</evidence>
<dbReference type="GO" id="GO:0060070">
    <property type="term" value="P:canonical Wnt signaling pathway"/>
    <property type="evidence" value="ECO:0007669"/>
    <property type="project" value="TreeGrafter"/>
</dbReference>
<dbReference type="GO" id="GO:0042813">
    <property type="term" value="F:Wnt receptor activity"/>
    <property type="evidence" value="ECO:0007669"/>
    <property type="project" value="TreeGrafter"/>
</dbReference>
<proteinExistence type="predicted"/>
<sequence>MCTDLEIPIPPCRALCEASRNGCEFLMNKFGMKWPDYLDCNNFPNEEDGTRCIGSSLNITIGKVQYIKPSNSENITFVKLATKNESCAPITIPMCKNVGYKTTKYPSLLNHTSQDEA</sequence>
<dbReference type="Gene3D" id="1.10.2000.10">
    <property type="entry name" value="Frizzled cysteine-rich domain"/>
    <property type="match status" value="2"/>
</dbReference>